<dbReference type="AlphaFoldDB" id="I3V292"/>
<dbReference type="KEGG" id="ppi:YSA_09411"/>
<proteinExistence type="predicted"/>
<reference evidence="2 3" key="1">
    <citation type="journal article" date="2012" name="J. Bacteriol.">
        <title>Complete Genome Sequence of the Naphthalene-Degrading Pseudomonas putida Strain ND6.</title>
        <authorList>
            <person name="Li S."/>
            <person name="Zhao H."/>
            <person name="Li Y."/>
            <person name="Niu S."/>
            <person name="Cai B."/>
        </authorList>
    </citation>
    <scope>NUCLEOTIDE SEQUENCE [LARGE SCALE GENOMIC DNA]</scope>
    <source>
        <strain evidence="2 3">ND6</strain>
    </source>
</reference>
<evidence type="ECO:0000313" key="2">
    <source>
        <dbReference type="EMBL" id="AFK71863.1"/>
    </source>
</evidence>
<name>I3V292_PSEPU</name>
<feature type="compositionally biased region" description="Polar residues" evidence="1">
    <location>
        <begin position="38"/>
        <end position="60"/>
    </location>
</feature>
<feature type="region of interest" description="Disordered" evidence="1">
    <location>
        <begin position="16"/>
        <end position="60"/>
    </location>
</feature>
<sequence length="60" mass="6472">MIDLAGAFLFRRRAAAAAPSNRRGAHSMDPLKTDNRTESAFTKQNALTIPASRSLNGSIK</sequence>
<organism evidence="2 3">
    <name type="scientific">Pseudomonas putida ND6</name>
    <dbReference type="NCBI Taxonomy" id="231023"/>
    <lineage>
        <taxon>Bacteria</taxon>
        <taxon>Pseudomonadati</taxon>
        <taxon>Pseudomonadota</taxon>
        <taxon>Gammaproteobacteria</taxon>
        <taxon>Pseudomonadales</taxon>
        <taxon>Pseudomonadaceae</taxon>
        <taxon>Pseudomonas</taxon>
    </lineage>
</organism>
<dbReference type="Proteomes" id="UP000005268">
    <property type="component" value="Chromosome"/>
</dbReference>
<gene>
    <name evidence="2" type="ORF">YSA_09411</name>
</gene>
<protein>
    <submittedName>
        <fullName evidence="2">Uncharacterized protein</fullName>
    </submittedName>
</protein>
<dbReference type="EMBL" id="CP003588">
    <property type="protein sequence ID" value="AFK71863.1"/>
    <property type="molecule type" value="Genomic_DNA"/>
</dbReference>
<evidence type="ECO:0000256" key="1">
    <source>
        <dbReference type="SAM" id="MobiDB-lite"/>
    </source>
</evidence>
<evidence type="ECO:0000313" key="3">
    <source>
        <dbReference type="Proteomes" id="UP000005268"/>
    </source>
</evidence>
<dbReference type="HOGENOM" id="CLU_2938243_0_0_6"/>
<accession>I3V292</accession>